<comment type="caution">
    <text evidence="1">The sequence shown here is derived from an EMBL/GenBank/DDBJ whole genome shotgun (WGS) entry which is preliminary data.</text>
</comment>
<evidence type="ECO:0000313" key="2">
    <source>
        <dbReference type="Proteomes" id="UP000306918"/>
    </source>
</evidence>
<name>A0A4S8HGG6_9BACT</name>
<proteinExistence type="predicted"/>
<keyword evidence="2" id="KW-1185">Reference proteome</keyword>
<dbReference type="EMBL" id="STFF01000008">
    <property type="protein sequence ID" value="THU34258.1"/>
    <property type="molecule type" value="Genomic_DNA"/>
</dbReference>
<sequence>MNVNAITMAWETDNDPMTAEKAIKLKAHEYIMRFKNVGISWDKSKLAAVVLVLELKQQYFKRFKGTENDIVKAISHFEKLEHDIQAY</sequence>
<reference evidence="1 2" key="1">
    <citation type="submission" date="2019-04" db="EMBL/GenBank/DDBJ databases">
        <title>Niastella caeni sp. nov., isolated from activated sludge.</title>
        <authorList>
            <person name="Sheng M."/>
        </authorList>
    </citation>
    <scope>NUCLEOTIDE SEQUENCE [LARGE SCALE GENOMIC DNA]</scope>
    <source>
        <strain evidence="1 2">HX-2-15</strain>
    </source>
</reference>
<organism evidence="1 2">
    <name type="scientific">Niastella caeni</name>
    <dbReference type="NCBI Taxonomy" id="2569763"/>
    <lineage>
        <taxon>Bacteria</taxon>
        <taxon>Pseudomonadati</taxon>
        <taxon>Bacteroidota</taxon>
        <taxon>Chitinophagia</taxon>
        <taxon>Chitinophagales</taxon>
        <taxon>Chitinophagaceae</taxon>
        <taxon>Niastella</taxon>
    </lineage>
</organism>
<dbReference type="AlphaFoldDB" id="A0A4S8HGG6"/>
<evidence type="ECO:0000313" key="1">
    <source>
        <dbReference type="EMBL" id="THU34258.1"/>
    </source>
</evidence>
<gene>
    <name evidence="1" type="ORF">FAM09_24885</name>
</gene>
<dbReference type="RefSeq" id="WP_136579874.1">
    <property type="nucleotide sequence ID" value="NZ_STFF01000008.1"/>
</dbReference>
<accession>A0A4S8HGG6</accession>
<dbReference type="Proteomes" id="UP000306918">
    <property type="component" value="Unassembled WGS sequence"/>
</dbReference>
<protein>
    <submittedName>
        <fullName evidence="1">Uncharacterized protein</fullName>
    </submittedName>
</protein>